<evidence type="ECO:0000256" key="1">
    <source>
        <dbReference type="ARBA" id="ARBA00004613"/>
    </source>
</evidence>
<keyword evidence="2" id="KW-0964">Secreted</keyword>
<protein>
    <recommendedName>
        <fullName evidence="6">Thrombospondin-like N-terminal domain-containing protein</fullName>
    </recommendedName>
</protein>
<dbReference type="SUPFAM" id="SSF49899">
    <property type="entry name" value="Concanavalin A-like lectins/glucanases"/>
    <property type="match status" value="1"/>
</dbReference>
<dbReference type="PANTHER" id="PTHR22906">
    <property type="entry name" value="PROPERDIN"/>
    <property type="match status" value="1"/>
</dbReference>
<dbReference type="PANTHER" id="PTHR22906:SF43">
    <property type="entry name" value="PROPERDIN"/>
    <property type="match status" value="1"/>
</dbReference>
<dbReference type="OrthoDB" id="5989160at2759"/>
<dbReference type="InterPro" id="IPR013320">
    <property type="entry name" value="ConA-like_dom_sf"/>
</dbReference>
<dbReference type="SMART" id="SM00209">
    <property type="entry name" value="TSP1"/>
    <property type="match status" value="1"/>
</dbReference>
<dbReference type="InterPro" id="IPR048287">
    <property type="entry name" value="TSPN-like_N"/>
</dbReference>
<evidence type="ECO:0000256" key="2">
    <source>
        <dbReference type="ARBA" id="ARBA00022525"/>
    </source>
</evidence>
<evidence type="ECO:0000256" key="3">
    <source>
        <dbReference type="ARBA" id="ARBA00022729"/>
    </source>
</evidence>
<dbReference type="Gene3D" id="2.60.120.200">
    <property type="match status" value="1"/>
</dbReference>
<dbReference type="AlphaFoldDB" id="A0A653CHY7"/>
<dbReference type="Pfam" id="PF02210">
    <property type="entry name" value="Laminin_G_2"/>
    <property type="match status" value="1"/>
</dbReference>
<evidence type="ECO:0000259" key="6">
    <source>
        <dbReference type="SMART" id="SM00210"/>
    </source>
</evidence>
<dbReference type="InterPro" id="IPR001791">
    <property type="entry name" value="Laminin_G"/>
</dbReference>
<reference evidence="7 8" key="1">
    <citation type="submission" date="2019-01" db="EMBL/GenBank/DDBJ databases">
        <authorList>
            <person name="Sayadi A."/>
        </authorList>
    </citation>
    <scope>NUCLEOTIDE SEQUENCE [LARGE SCALE GENOMIC DNA]</scope>
</reference>
<keyword evidence="3" id="KW-0732">Signal</keyword>
<keyword evidence="5" id="KW-1015">Disulfide bond</keyword>
<feature type="domain" description="Thrombospondin-like N-terminal" evidence="6">
    <location>
        <begin position="90"/>
        <end position="268"/>
    </location>
</feature>
<name>A0A653CHY7_CALMS</name>
<evidence type="ECO:0000256" key="4">
    <source>
        <dbReference type="ARBA" id="ARBA00022737"/>
    </source>
</evidence>
<evidence type="ECO:0000313" key="8">
    <source>
        <dbReference type="Proteomes" id="UP000410492"/>
    </source>
</evidence>
<gene>
    <name evidence="7" type="ORF">CALMAC_LOCUS8687</name>
</gene>
<dbReference type="InterPro" id="IPR052065">
    <property type="entry name" value="Compl_asym_regulator"/>
</dbReference>
<accession>A0A653CHY7</accession>
<keyword evidence="8" id="KW-1185">Reference proteome</keyword>
<sequence>MDVPAEYIVFCKLVGNHFRVISLAKWDEDADQRVWQALGWSKWSEWSPCSVTCSMGIQQRTRHCLTERCSGFNVEQRHCNQFGCEEAVNPLEMSERRFFHPAKEIWRRVPDRPTAWHLEPNSYIWLPSAQLFKNQKDRPFPRQFAIFITIRILNSTLGTILSLRSRSRQDTYLSLEAAGGETGDLKLVHAAASGTDVLRIPAKLNDGHWHQVAISIRDDSVVDSYVDCEWSRTDVLRTHTLDIPDDSDLMIGYLFAGDLEQLTVLPDPRLVSLQCSSLRTPIIDPEATDTIASLQEKTGKHILVKIHRNVDGNHVD</sequence>
<evidence type="ECO:0000313" key="7">
    <source>
        <dbReference type="EMBL" id="VEN46670.1"/>
    </source>
</evidence>
<dbReference type="EMBL" id="CAACVG010007703">
    <property type="protein sequence ID" value="VEN46670.1"/>
    <property type="molecule type" value="Genomic_DNA"/>
</dbReference>
<dbReference type="Pfam" id="PF00090">
    <property type="entry name" value="TSP_1"/>
    <property type="match status" value="1"/>
</dbReference>
<dbReference type="SUPFAM" id="SSF82895">
    <property type="entry name" value="TSP-1 type 1 repeat"/>
    <property type="match status" value="1"/>
</dbReference>
<proteinExistence type="predicted"/>
<dbReference type="InterPro" id="IPR000884">
    <property type="entry name" value="TSP1_rpt"/>
</dbReference>
<dbReference type="CDD" id="cd00110">
    <property type="entry name" value="LamG"/>
    <property type="match status" value="1"/>
</dbReference>
<dbReference type="SMART" id="SM00210">
    <property type="entry name" value="TSPN"/>
    <property type="match status" value="1"/>
</dbReference>
<dbReference type="Proteomes" id="UP000410492">
    <property type="component" value="Unassembled WGS sequence"/>
</dbReference>
<evidence type="ECO:0000256" key="5">
    <source>
        <dbReference type="ARBA" id="ARBA00023157"/>
    </source>
</evidence>
<dbReference type="PROSITE" id="PS50092">
    <property type="entry name" value="TSP1"/>
    <property type="match status" value="1"/>
</dbReference>
<comment type="subcellular location">
    <subcellularLocation>
        <location evidence="1">Secreted</location>
    </subcellularLocation>
</comment>
<organism evidence="7 8">
    <name type="scientific">Callosobruchus maculatus</name>
    <name type="common">Southern cowpea weevil</name>
    <name type="synonym">Pulse bruchid</name>
    <dbReference type="NCBI Taxonomy" id="64391"/>
    <lineage>
        <taxon>Eukaryota</taxon>
        <taxon>Metazoa</taxon>
        <taxon>Ecdysozoa</taxon>
        <taxon>Arthropoda</taxon>
        <taxon>Hexapoda</taxon>
        <taxon>Insecta</taxon>
        <taxon>Pterygota</taxon>
        <taxon>Neoptera</taxon>
        <taxon>Endopterygota</taxon>
        <taxon>Coleoptera</taxon>
        <taxon>Polyphaga</taxon>
        <taxon>Cucujiformia</taxon>
        <taxon>Chrysomeloidea</taxon>
        <taxon>Chrysomelidae</taxon>
        <taxon>Bruchinae</taxon>
        <taxon>Bruchini</taxon>
        <taxon>Callosobruchus</taxon>
    </lineage>
</organism>
<dbReference type="InterPro" id="IPR036383">
    <property type="entry name" value="TSP1_rpt_sf"/>
</dbReference>
<dbReference type="Gene3D" id="2.20.100.10">
    <property type="entry name" value="Thrombospondin type-1 (TSP1) repeat"/>
    <property type="match status" value="1"/>
</dbReference>
<keyword evidence="4" id="KW-0677">Repeat</keyword>